<keyword evidence="3" id="KW-1185">Reference proteome</keyword>
<dbReference type="EMBL" id="CAUH01001591">
    <property type="protein sequence ID" value="CCU75693.1"/>
    <property type="molecule type" value="Genomic_DNA"/>
</dbReference>
<feature type="compositionally biased region" description="Polar residues" evidence="1">
    <location>
        <begin position="554"/>
        <end position="567"/>
    </location>
</feature>
<feature type="compositionally biased region" description="Polar residues" evidence="1">
    <location>
        <begin position="619"/>
        <end position="635"/>
    </location>
</feature>
<feature type="compositionally biased region" description="Polar residues" evidence="1">
    <location>
        <begin position="162"/>
        <end position="193"/>
    </location>
</feature>
<accession>N1JD71</accession>
<dbReference type="eggNOG" id="KOG4843">
    <property type="taxonomic scope" value="Eukaryota"/>
</dbReference>
<feature type="region of interest" description="Disordered" evidence="1">
    <location>
        <begin position="594"/>
        <end position="687"/>
    </location>
</feature>
<dbReference type="HOGENOM" id="CLU_005227_2_0_1"/>
<dbReference type="InterPro" id="IPR036609">
    <property type="entry name" value="LCCL_sf"/>
</dbReference>
<feature type="region of interest" description="Disordered" evidence="1">
    <location>
        <begin position="162"/>
        <end position="208"/>
    </location>
</feature>
<dbReference type="OrthoDB" id="3596986at2759"/>
<gene>
    <name evidence="2" type="ORF">BGHDH14_bgh00431</name>
</gene>
<dbReference type="InParanoid" id="N1JD71"/>
<dbReference type="Gene3D" id="2.170.130.20">
    <property type="entry name" value="LCCL-like domain"/>
    <property type="match status" value="1"/>
</dbReference>
<dbReference type="InterPro" id="IPR013951">
    <property type="entry name" value="Rxt3"/>
</dbReference>
<evidence type="ECO:0000256" key="1">
    <source>
        <dbReference type="SAM" id="MobiDB-lite"/>
    </source>
</evidence>
<proteinExistence type="predicted"/>
<evidence type="ECO:0000313" key="2">
    <source>
        <dbReference type="EMBL" id="CCU75693.1"/>
    </source>
</evidence>
<evidence type="ECO:0008006" key="4">
    <source>
        <dbReference type="Google" id="ProtNLM"/>
    </source>
</evidence>
<feature type="region of interest" description="Disordered" evidence="1">
    <location>
        <begin position="1"/>
        <end position="117"/>
    </location>
</feature>
<organism evidence="2 3">
    <name type="scientific">Blumeria graminis f. sp. hordei (strain DH14)</name>
    <name type="common">Barley powdery mildew</name>
    <name type="synonym">Oidium monilioides f. sp. hordei</name>
    <dbReference type="NCBI Taxonomy" id="546991"/>
    <lineage>
        <taxon>Eukaryota</taxon>
        <taxon>Fungi</taxon>
        <taxon>Dikarya</taxon>
        <taxon>Ascomycota</taxon>
        <taxon>Pezizomycotina</taxon>
        <taxon>Leotiomycetes</taxon>
        <taxon>Erysiphales</taxon>
        <taxon>Erysiphaceae</taxon>
        <taxon>Blumeria</taxon>
        <taxon>Blumeria hordei</taxon>
    </lineage>
</organism>
<evidence type="ECO:0000313" key="3">
    <source>
        <dbReference type="Proteomes" id="UP000015441"/>
    </source>
</evidence>
<feature type="compositionally biased region" description="Basic and acidic residues" evidence="1">
    <location>
        <begin position="252"/>
        <end position="262"/>
    </location>
</feature>
<protein>
    <recommendedName>
        <fullName evidence="4">Histone deacetylation protein Rxt3</fullName>
    </recommendedName>
</protein>
<dbReference type="STRING" id="546991.N1JD71"/>
<sequence>MVQSRDLGQHQLPFSRNTNSPFSQASFSPTSNRAAYPLPNQPPQAAPTYTDRAQRPSDPYYKQQRPYCQDASSNHVRHQMGSSIVHGASNHRNLLPPSSPQQHVPPDSHQNYAPNPLRTATAPVVQPLNFSGARELPSLIPMCGTRAGGMAIADILGEPSTSEIPSQYSSPVTTSGPLFGSSHASPRTGSSRTELAPFRQPLTPEHSKRIELRDKVTNLNGPTADLVRYKTPEAQRFGTPQLGQQLYPQRPRGVEERMDSGKMTHSNLPPRPNSQPNNYSISKSCDVDQTIVPRVVDISKADATSRPVDAQKYAGTMVEERDQHRPYVYTERECSERELIQVPLAESSFHCDRNLERERDRNRGKGIILQHERGKQEQKELVEQEYSREFTRQAVQHGNVFSRPPEPVERSTWLQNGAYEPPRPVYEPIPEKETLLPPRPPNSFAYQTTASAQYLGKIACTGKEQNYNPPNSLPFGNNSVCETVVQEPSGIAQQQQQQQPNRQQRQTVYNFLPQNSSSQLHEPSSKRHIEDSQPLQQRSILGLQDSNRKGRASPSPQAVQGVQTQTDGPGGEPSIKNEFGRMFSGIGSGVGSVLQMPISNTSSNYSNNSNMRREDTESLQELQTTCKPHSLPLQTSKRRKLQEDKGDEESIPERIAQNGKPKKPKTGHHHHHHHHRRIENTENNSCRNQLNLTPFRSAKVTMQAIHDNDAKNINTHHHHHVPNRHHHHHHSTTNKGLASIETPTISTVATVPKLSVLNDSVLQSVATLPRHHLGHGYYCCTLRTSSNQHSNSNDVHNPRGFSSTPNPLPRFVGRENCTYTVRVPRIYLEDAVREEVTHRKALWGTDIYTDDSDVLAACIHAGWFRGAWAEDIDVSLLGLELKNDPNGDPMPPDIIEEGQLLEKPSEKGPGHAPSGCDCHVTILVLPLLERYASSTRFGIKSREWGIERDGWKSKHDGLSFMIQSVRFVNGVDGEEGRSGRSRRNILGKQLREKEANNEDFSSNILSYDSGLQIKESFVREKNLPSRLEGFKGLGMGGWWRGGDRKNRGKDILEETHLSAENQPPNTNLAKINPHVAAVNCTIQESSTETVITSSLPISSNLTPGNINYPENNHIAQVTQRMLKNYNQHHVKSPLANSRISVGSSKSLACGELSENIPD</sequence>
<feature type="compositionally biased region" description="Low complexity" evidence="1">
    <location>
        <begin position="599"/>
        <end position="610"/>
    </location>
</feature>
<feature type="region of interest" description="Disordered" evidence="1">
    <location>
        <begin position="515"/>
        <end position="582"/>
    </location>
</feature>
<feature type="compositionally biased region" description="Basic residues" evidence="1">
    <location>
        <begin position="660"/>
        <end position="677"/>
    </location>
</feature>
<dbReference type="Proteomes" id="UP000015441">
    <property type="component" value="Unassembled WGS sequence"/>
</dbReference>
<feature type="region of interest" description="Disordered" evidence="1">
    <location>
        <begin position="243"/>
        <end position="276"/>
    </location>
</feature>
<dbReference type="AlphaFoldDB" id="N1JD71"/>
<comment type="caution">
    <text evidence="2">The sequence shown here is derived from an EMBL/GenBank/DDBJ whole genome shotgun (WGS) entry which is preliminary data.</text>
</comment>
<dbReference type="Pfam" id="PF08642">
    <property type="entry name" value="Rxt3"/>
    <property type="match status" value="1"/>
</dbReference>
<feature type="compositionally biased region" description="Polar residues" evidence="1">
    <location>
        <begin position="12"/>
        <end position="33"/>
    </location>
</feature>
<reference evidence="2 3" key="1">
    <citation type="journal article" date="2010" name="Science">
        <title>Genome expansion and gene loss in powdery mildew fungi reveal tradeoffs in extreme parasitism.</title>
        <authorList>
            <person name="Spanu P.D."/>
            <person name="Abbott J.C."/>
            <person name="Amselem J."/>
            <person name="Burgis T.A."/>
            <person name="Soanes D.M."/>
            <person name="Stueber K."/>
            <person name="Ver Loren van Themaat E."/>
            <person name="Brown J.K.M."/>
            <person name="Butcher S.A."/>
            <person name="Gurr S.J."/>
            <person name="Lebrun M.-H."/>
            <person name="Ridout C.J."/>
            <person name="Schulze-Lefert P."/>
            <person name="Talbot N.J."/>
            <person name="Ahmadinejad N."/>
            <person name="Ametz C."/>
            <person name="Barton G.R."/>
            <person name="Benjdia M."/>
            <person name="Bidzinski P."/>
            <person name="Bindschedler L.V."/>
            <person name="Both M."/>
            <person name="Brewer M.T."/>
            <person name="Cadle-Davidson L."/>
            <person name="Cadle-Davidson M.M."/>
            <person name="Collemare J."/>
            <person name="Cramer R."/>
            <person name="Frenkel O."/>
            <person name="Godfrey D."/>
            <person name="Harriman J."/>
            <person name="Hoede C."/>
            <person name="King B.C."/>
            <person name="Klages S."/>
            <person name="Kleemann J."/>
            <person name="Knoll D."/>
            <person name="Koti P.S."/>
            <person name="Kreplak J."/>
            <person name="Lopez-Ruiz F.J."/>
            <person name="Lu X."/>
            <person name="Maekawa T."/>
            <person name="Mahanil S."/>
            <person name="Micali C."/>
            <person name="Milgroom M.G."/>
            <person name="Montana G."/>
            <person name="Noir S."/>
            <person name="O'Connell R.J."/>
            <person name="Oberhaensli S."/>
            <person name="Parlange F."/>
            <person name="Pedersen C."/>
            <person name="Quesneville H."/>
            <person name="Reinhardt R."/>
            <person name="Rott M."/>
            <person name="Sacristan S."/>
            <person name="Schmidt S.M."/>
            <person name="Schoen M."/>
            <person name="Skamnioti P."/>
            <person name="Sommer H."/>
            <person name="Stephens A."/>
            <person name="Takahara H."/>
            <person name="Thordal-Christensen H."/>
            <person name="Vigouroux M."/>
            <person name="Wessling R."/>
            <person name="Wicker T."/>
            <person name="Panstruga R."/>
        </authorList>
    </citation>
    <scope>NUCLEOTIDE SEQUENCE [LARGE SCALE GENOMIC DNA]</scope>
    <source>
        <strain evidence="2">DH14</strain>
    </source>
</reference>
<name>N1JD71_BLUG1</name>